<reference evidence="1 2" key="1">
    <citation type="journal article" date="2008" name="Nature">
        <title>The genome of the model beetle and pest Tribolium castaneum.</title>
        <authorList>
            <consortium name="Tribolium Genome Sequencing Consortium"/>
            <person name="Richards S."/>
            <person name="Gibbs R.A."/>
            <person name="Weinstock G.M."/>
            <person name="Brown S.J."/>
            <person name="Denell R."/>
            <person name="Beeman R.W."/>
            <person name="Gibbs R."/>
            <person name="Beeman R.W."/>
            <person name="Brown S.J."/>
            <person name="Bucher G."/>
            <person name="Friedrich M."/>
            <person name="Grimmelikhuijzen C.J."/>
            <person name="Klingler M."/>
            <person name="Lorenzen M."/>
            <person name="Richards S."/>
            <person name="Roth S."/>
            <person name="Schroder R."/>
            <person name="Tautz D."/>
            <person name="Zdobnov E.M."/>
            <person name="Muzny D."/>
            <person name="Gibbs R.A."/>
            <person name="Weinstock G.M."/>
            <person name="Attaway T."/>
            <person name="Bell S."/>
            <person name="Buhay C.J."/>
            <person name="Chandrabose M.N."/>
            <person name="Chavez D."/>
            <person name="Clerk-Blankenburg K.P."/>
            <person name="Cree A."/>
            <person name="Dao M."/>
            <person name="Davis C."/>
            <person name="Chacko J."/>
            <person name="Dinh H."/>
            <person name="Dugan-Rocha S."/>
            <person name="Fowler G."/>
            <person name="Garner T.T."/>
            <person name="Garnes J."/>
            <person name="Gnirke A."/>
            <person name="Hawes A."/>
            <person name="Hernandez J."/>
            <person name="Hines S."/>
            <person name="Holder M."/>
            <person name="Hume J."/>
            <person name="Jhangiani S.N."/>
            <person name="Joshi V."/>
            <person name="Khan Z.M."/>
            <person name="Jackson L."/>
            <person name="Kovar C."/>
            <person name="Kowis A."/>
            <person name="Lee S."/>
            <person name="Lewis L.R."/>
            <person name="Margolis J."/>
            <person name="Morgan M."/>
            <person name="Nazareth L.V."/>
            <person name="Nguyen N."/>
            <person name="Okwuonu G."/>
            <person name="Parker D."/>
            <person name="Richards S."/>
            <person name="Ruiz S.J."/>
            <person name="Santibanez J."/>
            <person name="Savard J."/>
            <person name="Scherer S.E."/>
            <person name="Schneider B."/>
            <person name="Sodergren E."/>
            <person name="Tautz D."/>
            <person name="Vattahil S."/>
            <person name="Villasana D."/>
            <person name="White C.S."/>
            <person name="Wright R."/>
            <person name="Park Y."/>
            <person name="Beeman R.W."/>
            <person name="Lord J."/>
            <person name="Oppert B."/>
            <person name="Lorenzen M."/>
            <person name="Brown S."/>
            <person name="Wang L."/>
            <person name="Savard J."/>
            <person name="Tautz D."/>
            <person name="Richards S."/>
            <person name="Weinstock G."/>
            <person name="Gibbs R.A."/>
            <person name="Liu Y."/>
            <person name="Worley K."/>
            <person name="Weinstock G."/>
            <person name="Elsik C.G."/>
            <person name="Reese J.T."/>
            <person name="Elhaik E."/>
            <person name="Landan G."/>
            <person name="Graur D."/>
            <person name="Arensburger P."/>
            <person name="Atkinson P."/>
            <person name="Beeman R.W."/>
            <person name="Beidler J."/>
            <person name="Brown S.J."/>
            <person name="Demuth J.P."/>
            <person name="Drury D.W."/>
            <person name="Du Y.Z."/>
            <person name="Fujiwara H."/>
            <person name="Lorenzen M."/>
            <person name="Maselli V."/>
            <person name="Osanai M."/>
            <person name="Park Y."/>
            <person name="Robertson H.M."/>
            <person name="Tu Z."/>
            <person name="Wang J.J."/>
            <person name="Wang S."/>
            <person name="Richards S."/>
            <person name="Song H."/>
            <person name="Zhang L."/>
            <person name="Sodergren E."/>
            <person name="Werner D."/>
            <person name="Stanke M."/>
            <person name="Morgenstern B."/>
            <person name="Solovyev V."/>
            <person name="Kosarev P."/>
            <person name="Brown G."/>
            <person name="Chen H.C."/>
            <person name="Ermolaeva O."/>
            <person name="Hlavina W."/>
            <person name="Kapustin Y."/>
            <person name="Kiryutin B."/>
            <person name="Kitts P."/>
            <person name="Maglott D."/>
            <person name="Pruitt K."/>
            <person name="Sapojnikov V."/>
            <person name="Souvorov A."/>
            <person name="Mackey A.J."/>
            <person name="Waterhouse R.M."/>
            <person name="Wyder S."/>
            <person name="Zdobnov E.M."/>
            <person name="Zdobnov E.M."/>
            <person name="Wyder S."/>
            <person name="Kriventseva E.V."/>
            <person name="Kadowaki T."/>
            <person name="Bork P."/>
            <person name="Aranda M."/>
            <person name="Bao R."/>
            <person name="Beermann A."/>
            <person name="Berns N."/>
            <person name="Bolognesi R."/>
            <person name="Bonneton F."/>
            <person name="Bopp D."/>
            <person name="Brown S.J."/>
            <person name="Bucher G."/>
            <person name="Butts T."/>
            <person name="Chaumot A."/>
            <person name="Denell R.E."/>
            <person name="Ferrier D.E."/>
            <person name="Friedrich M."/>
            <person name="Gordon C.M."/>
            <person name="Jindra M."/>
            <person name="Klingler M."/>
            <person name="Lan Q."/>
            <person name="Lattorff H.M."/>
            <person name="Laudet V."/>
            <person name="von Levetsow C."/>
            <person name="Liu Z."/>
            <person name="Lutz R."/>
            <person name="Lynch J.A."/>
            <person name="da Fonseca R.N."/>
            <person name="Posnien N."/>
            <person name="Reuter R."/>
            <person name="Roth S."/>
            <person name="Savard J."/>
            <person name="Schinko J.B."/>
            <person name="Schmitt C."/>
            <person name="Schoppmeier M."/>
            <person name="Schroder R."/>
            <person name="Shippy T.D."/>
            <person name="Simonnet F."/>
            <person name="Marques-Souza H."/>
            <person name="Tautz D."/>
            <person name="Tomoyasu Y."/>
            <person name="Trauner J."/>
            <person name="Van der Zee M."/>
            <person name="Vervoort M."/>
            <person name="Wittkopp N."/>
            <person name="Wimmer E.A."/>
            <person name="Yang X."/>
            <person name="Jones A.K."/>
            <person name="Sattelle D.B."/>
            <person name="Ebert P.R."/>
            <person name="Nelson D."/>
            <person name="Scott J.G."/>
            <person name="Beeman R.W."/>
            <person name="Muthukrishnan S."/>
            <person name="Kramer K.J."/>
            <person name="Arakane Y."/>
            <person name="Beeman R.W."/>
            <person name="Zhu Q."/>
            <person name="Hogenkamp D."/>
            <person name="Dixit R."/>
            <person name="Oppert B."/>
            <person name="Jiang H."/>
            <person name="Zou Z."/>
            <person name="Marshall J."/>
            <person name="Elpidina E."/>
            <person name="Vinokurov K."/>
            <person name="Oppert C."/>
            <person name="Zou Z."/>
            <person name="Evans J."/>
            <person name="Lu Z."/>
            <person name="Zhao P."/>
            <person name="Sumathipala N."/>
            <person name="Altincicek B."/>
            <person name="Vilcinskas A."/>
            <person name="Williams M."/>
            <person name="Hultmark D."/>
            <person name="Hetru C."/>
            <person name="Jiang H."/>
            <person name="Grimmelikhuijzen C.J."/>
            <person name="Hauser F."/>
            <person name="Cazzamali G."/>
            <person name="Williamson M."/>
            <person name="Park Y."/>
            <person name="Li B."/>
            <person name="Tanaka Y."/>
            <person name="Predel R."/>
            <person name="Neupert S."/>
            <person name="Schachtner J."/>
            <person name="Verleyen P."/>
            <person name="Raible F."/>
            <person name="Bork P."/>
            <person name="Friedrich M."/>
            <person name="Walden K.K."/>
            <person name="Robertson H.M."/>
            <person name="Angeli S."/>
            <person name="Foret S."/>
            <person name="Bucher G."/>
            <person name="Schuetz S."/>
            <person name="Maleszka R."/>
            <person name="Wimmer E.A."/>
            <person name="Beeman R.W."/>
            <person name="Lorenzen M."/>
            <person name="Tomoyasu Y."/>
            <person name="Miller S.C."/>
            <person name="Grossmann D."/>
            <person name="Bucher G."/>
        </authorList>
    </citation>
    <scope>NUCLEOTIDE SEQUENCE [LARGE SCALE GENOMIC DNA]</scope>
    <source>
        <strain evidence="1 2">Georgia GA2</strain>
    </source>
</reference>
<sequence>MNNYEQKQSLYISELIFHVCRIFHDSPKLFSISEFSVRDHQKK</sequence>
<dbReference type="EMBL" id="KQ971344">
    <property type="protein sequence ID" value="KYB27135.1"/>
    <property type="molecule type" value="Genomic_DNA"/>
</dbReference>
<gene>
    <name evidence="1" type="primary">AUGUSTUS-3.0.2_33328</name>
    <name evidence="1" type="ORF">TcasGA2_TC033328</name>
</gene>
<keyword evidence="2" id="KW-1185">Reference proteome</keyword>
<feature type="non-terminal residue" evidence="1">
    <location>
        <position position="43"/>
    </location>
</feature>
<protein>
    <submittedName>
        <fullName evidence="1">Uncharacterized protein</fullName>
    </submittedName>
</protein>
<reference evidence="1 2" key="2">
    <citation type="journal article" date="2010" name="Nucleic Acids Res.">
        <title>BeetleBase in 2010: revisions to provide comprehensive genomic information for Tribolium castaneum.</title>
        <authorList>
            <person name="Kim H.S."/>
            <person name="Murphy T."/>
            <person name="Xia J."/>
            <person name="Caragea D."/>
            <person name="Park Y."/>
            <person name="Beeman R.W."/>
            <person name="Lorenzen M.D."/>
            <person name="Butcher S."/>
            <person name="Manak J.R."/>
            <person name="Brown S.J."/>
        </authorList>
    </citation>
    <scope>GENOME REANNOTATION</scope>
    <source>
        <strain evidence="1 2">Georgia GA2</strain>
    </source>
</reference>
<dbReference type="InParanoid" id="A0A139WH14"/>
<proteinExistence type="predicted"/>
<evidence type="ECO:0000313" key="2">
    <source>
        <dbReference type="Proteomes" id="UP000007266"/>
    </source>
</evidence>
<dbReference type="Proteomes" id="UP000007266">
    <property type="component" value="Linkage group 6"/>
</dbReference>
<evidence type="ECO:0000313" key="1">
    <source>
        <dbReference type="EMBL" id="KYB27135.1"/>
    </source>
</evidence>
<organism evidence="1 2">
    <name type="scientific">Tribolium castaneum</name>
    <name type="common">Red flour beetle</name>
    <dbReference type="NCBI Taxonomy" id="7070"/>
    <lineage>
        <taxon>Eukaryota</taxon>
        <taxon>Metazoa</taxon>
        <taxon>Ecdysozoa</taxon>
        <taxon>Arthropoda</taxon>
        <taxon>Hexapoda</taxon>
        <taxon>Insecta</taxon>
        <taxon>Pterygota</taxon>
        <taxon>Neoptera</taxon>
        <taxon>Endopterygota</taxon>
        <taxon>Coleoptera</taxon>
        <taxon>Polyphaga</taxon>
        <taxon>Cucujiformia</taxon>
        <taxon>Tenebrionidae</taxon>
        <taxon>Tenebrionidae incertae sedis</taxon>
        <taxon>Tribolium</taxon>
    </lineage>
</organism>
<dbReference type="AlphaFoldDB" id="A0A139WH14"/>
<accession>A0A139WH14</accession>
<name>A0A139WH14_TRICA</name>